<feature type="non-terminal residue" evidence="2">
    <location>
        <position position="181"/>
    </location>
</feature>
<comment type="caution">
    <text evidence="2">The sequence shown here is derived from an EMBL/GenBank/DDBJ whole genome shotgun (WGS) entry which is preliminary data.</text>
</comment>
<sequence>MNHSNYLNTMDSRAVTEILKVAHEIETSGFSKVTRILQDPFILGTMFHNAESREAHICELTGARLGIPVVDLSWRDVESKETSALLDELRMAESTVDLLLTAFNSKETFGEGRKLTTKFSGASKSPLVSLHDDIYNWQTALSHVLGFQNRIGNLSGKRVVVSWGFGSNFASPAVAKGEFRP</sequence>
<dbReference type="AlphaFoldDB" id="X1FVZ0"/>
<dbReference type="InterPro" id="IPR036901">
    <property type="entry name" value="Asp/Orn_carbamoylTrfase_sf"/>
</dbReference>
<dbReference type="Gene3D" id="3.40.50.1370">
    <property type="entry name" value="Aspartate/ornithine carbamoyltransferase"/>
    <property type="match status" value="2"/>
</dbReference>
<gene>
    <name evidence="2" type="ORF">S03H2_12864</name>
</gene>
<organism evidence="2">
    <name type="scientific">marine sediment metagenome</name>
    <dbReference type="NCBI Taxonomy" id="412755"/>
    <lineage>
        <taxon>unclassified sequences</taxon>
        <taxon>metagenomes</taxon>
        <taxon>ecological metagenomes</taxon>
    </lineage>
</organism>
<proteinExistence type="predicted"/>
<dbReference type="GO" id="GO:0016597">
    <property type="term" value="F:amino acid binding"/>
    <property type="evidence" value="ECO:0007669"/>
    <property type="project" value="InterPro"/>
</dbReference>
<dbReference type="GO" id="GO:0006520">
    <property type="term" value="P:amino acid metabolic process"/>
    <property type="evidence" value="ECO:0007669"/>
    <property type="project" value="InterPro"/>
</dbReference>
<dbReference type="GO" id="GO:0016743">
    <property type="term" value="F:carboxyl- or carbamoyltransferase activity"/>
    <property type="evidence" value="ECO:0007669"/>
    <property type="project" value="InterPro"/>
</dbReference>
<keyword evidence="1" id="KW-0808">Transferase</keyword>
<reference evidence="2" key="1">
    <citation type="journal article" date="2014" name="Front. Microbiol.">
        <title>High frequency of phylogenetically diverse reductive dehalogenase-homologous genes in deep subseafloor sedimentary metagenomes.</title>
        <authorList>
            <person name="Kawai M."/>
            <person name="Futagami T."/>
            <person name="Toyoda A."/>
            <person name="Takaki Y."/>
            <person name="Nishi S."/>
            <person name="Hori S."/>
            <person name="Arai W."/>
            <person name="Tsubouchi T."/>
            <person name="Morono Y."/>
            <person name="Uchiyama I."/>
            <person name="Ito T."/>
            <person name="Fujiyama A."/>
            <person name="Inagaki F."/>
            <person name="Takami H."/>
        </authorList>
    </citation>
    <scope>NUCLEOTIDE SEQUENCE</scope>
    <source>
        <strain evidence="2">Expedition CK06-06</strain>
    </source>
</reference>
<accession>X1FVZ0</accession>
<protein>
    <submittedName>
        <fullName evidence="2">Uncharacterized protein</fullName>
    </submittedName>
</protein>
<name>X1FVZ0_9ZZZZ</name>
<evidence type="ECO:0000313" key="2">
    <source>
        <dbReference type="EMBL" id="GAH33459.1"/>
    </source>
</evidence>
<evidence type="ECO:0000256" key="1">
    <source>
        <dbReference type="ARBA" id="ARBA00022679"/>
    </source>
</evidence>
<dbReference type="EMBL" id="BARU01006542">
    <property type="protein sequence ID" value="GAH33459.1"/>
    <property type="molecule type" value="Genomic_DNA"/>
</dbReference>